<protein>
    <recommendedName>
        <fullName evidence="4">CBM10 domain-containing protein</fullName>
    </recommendedName>
</protein>
<reference evidence="5 6" key="1">
    <citation type="submission" date="2016-08" db="EMBL/GenBank/DDBJ databases">
        <title>A Parts List for Fungal Cellulosomes Revealed by Comparative Genomics.</title>
        <authorList>
            <consortium name="DOE Joint Genome Institute"/>
            <person name="Haitjema C.H."/>
            <person name="Gilmore S.P."/>
            <person name="Henske J.K."/>
            <person name="Solomon K.V."/>
            <person name="De Groot R."/>
            <person name="Kuo A."/>
            <person name="Mondo S.J."/>
            <person name="Salamov A.A."/>
            <person name="Labutti K."/>
            <person name="Zhao Z."/>
            <person name="Chiniquy J."/>
            <person name="Barry K."/>
            <person name="Brewer H.M."/>
            <person name="Purvine S.O."/>
            <person name="Wright A.T."/>
            <person name="Boxma B."/>
            <person name="Van Alen T."/>
            <person name="Hackstein J.H."/>
            <person name="Baker S.E."/>
            <person name="Grigoriev I.V."/>
            <person name="O'Malley M.A."/>
        </authorList>
    </citation>
    <scope>NUCLEOTIDE SEQUENCE [LARGE SCALE GENOMIC DNA]</scope>
    <source>
        <strain evidence="5 6">G1</strain>
    </source>
</reference>
<dbReference type="EMBL" id="MCOG01000088">
    <property type="protein sequence ID" value="ORY54095.1"/>
    <property type="molecule type" value="Genomic_DNA"/>
</dbReference>
<evidence type="ECO:0000313" key="6">
    <source>
        <dbReference type="Proteomes" id="UP000193920"/>
    </source>
</evidence>
<dbReference type="OrthoDB" id="10305302at2759"/>
<evidence type="ECO:0000256" key="2">
    <source>
        <dbReference type="ARBA" id="ARBA00022737"/>
    </source>
</evidence>
<feature type="domain" description="CBM10" evidence="4">
    <location>
        <begin position="48"/>
        <end position="84"/>
    </location>
</feature>
<accession>A0A1Y2D696</accession>
<feature type="non-terminal residue" evidence="5">
    <location>
        <position position="84"/>
    </location>
</feature>
<feature type="non-terminal residue" evidence="5">
    <location>
        <position position="1"/>
    </location>
</feature>
<dbReference type="PROSITE" id="PS51763">
    <property type="entry name" value="CBM10"/>
    <property type="match status" value="2"/>
</dbReference>
<dbReference type="SUPFAM" id="SSF64571">
    <property type="entry name" value="Cellulose docking domain, dockering"/>
    <property type="match status" value="2"/>
</dbReference>
<gene>
    <name evidence="5" type="ORF">LY90DRAFT_366334</name>
</gene>
<keyword evidence="1" id="KW-0732">Signal</keyword>
<sequence length="84" mass="9137">SSNDCVVASMGYACCSPNNTEVYFQDENGDWGVENNDWCGITKASAAQCWSDKLGFPCCSGCIDTVYTDNDGKWGVQNDDWCGI</sequence>
<evidence type="ECO:0000256" key="1">
    <source>
        <dbReference type="ARBA" id="ARBA00022729"/>
    </source>
</evidence>
<dbReference type="InterPro" id="IPR009034">
    <property type="entry name" value="Dockerin_dom_fun_sf"/>
</dbReference>
<dbReference type="InterPro" id="IPR002883">
    <property type="entry name" value="CBM10/Dockerin_dom"/>
</dbReference>
<dbReference type="STRING" id="1754190.A0A1Y2D696"/>
<dbReference type="GO" id="GO:0016787">
    <property type="term" value="F:hydrolase activity"/>
    <property type="evidence" value="ECO:0007669"/>
    <property type="project" value="UniProtKB-KW"/>
</dbReference>
<evidence type="ECO:0000313" key="5">
    <source>
        <dbReference type="EMBL" id="ORY54095.1"/>
    </source>
</evidence>
<evidence type="ECO:0000259" key="4">
    <source>
        <dbReference type="PROSITE" id="PS51763"/>
    </source>
</evidence>
<name>A0A1Y2D696_9FUNG</name>
<dbReference type="AlphaFoldDB" id="A0A1Y2D696"/>
<dbReference type="Gene3D" id="3.90.1220.10">
    <property type="entry name" value="Cellulose docking domain, dockering"/>
    <property type="match status" value="2"/>
</dbReference>
<evidence type="ECO:0000256" key="3">
    <source>
        <dbReference type="ARBA" id="ARBA00022801"/>
    </source>
</evidence>
<keyword evidence="6" id="KW-1185">Reference proteome</keyword>
<proteinExistence type="predicted"/>
<keyword evidence="2" id="KW-0677">Repeat</keyword>
<dbReference type="Pfam" id="PF02013">
    <property type="entry name" value="CBM_10"/>
    <property type="match status" value="2"/>
</dbReference>
<comment type="caution">
    <text evidence="5">The sequence shown here is derived from an EMBL/GenBank/DDBJ whole genome shotgun (WGS) entry which is preliminary data.</text>
</comment>
<organism evidence="5 6">
    <name type="scientific">Neocallimastix californiae</name>
    <dbReference type="NCBI Taxonomy" id="1754190"/>
    <lineage>
        <taxon>Eukaryota</taxon>
        <taxon>Fungi</taxon>
        <taxon>Fungi incertae sedis</taxon>
        <taxon>Chytridiomycota</taxon>
        <taxon>Chytridiomycota incertae sedis</taxon>
        <taxon>Neocallimastigomycetes</taxon>
        <taxon>Neocallimastigales</taxon>
        <taxon>Neocallimastigaceae</taxon>
        <taxon>Neocallimastix</taxon>
    </lineage>
</organism>
<keyword evidence="3" id="KW-0378">Hydrolase</keyword>
<feature type="domain" description="CBM10" evidence="4">
    <location>
        <begin position="4"/>
        <end position="42"/>
    </location>
</feature>
<dbReference type="Proteomes" id="UP000193920">
    <property type="component" value="Unassembled WGS sequence"/>
</dbReference>